<dbReference type="PRINTS" id="PR02040">
    <property type="entry name" value="CDK2IP"/>
</dbReference>
<dbReference type="PANTHER" id="PTHR15827">
    <property type="entry name" value="CYCLIN-DEPENDENT KINASE 2-INTERACTING PROTEIN"/>
    <property type="match status" value="1"/>
</dbReference>
<evidence type="ECO:0000313" key="1">
    <source>
        <dbReference type="EMBL" id="KAG8189727.1"/>
    </source>
</evidence>
<dbReference type="InterPro" id="IPR023250">
    <property type="entry name" value="Cyclin-dep_Kinase_2_interact"/>
</dbReference>
<dbReference type="Proteomes" id="UP000827092">
    <property type="component" value="Unassembled WGS sequence"/>
</dbReference>
<proteinExistence type="predicted"/>
<gene>
    <name evidence="1" type="ORF">JTE90_019675</name>
</gene>
<dbReference type="AlphaFoldDB" id="A0AAV6UZQ6"/>
<reference evidence="1 2" key="1">
    <citation type="journal article" date="2022" name="Nat. Ecol. Evol.">
        <title>A masculinizing supergene underlies an exaggerated male reproductive morph in a spider.</title>
        <authorList>
            <person name="Hendrickx F."/>
            <person name="De Corte Z."/>
            <person name="Sonet G."/>
            <person name="Van Belleghem S.M."/>
            <person name="Kostlbacher S."/>
            <person name="Vangestel C."/>
        </authorList>
    </citation>
    <scope>NUCLEOTIDE SEQUENCE [LARGE SCALE GENOMIC DNA]</scope>
    <source>
        <strain evidence="1">W744_W776</strain>
    </source>
</reference>
<sequence length="201" mass="23089">MNRNLTGNKRIVHDCCIDLYNNIQKWKTVASNLHSIISEICLIKQKELSDSDKQEIVGEDNSEKTMWQLQSLSEELLCKFEGLEAVMCKISRLPKKLKAINALSELEQSRNDSSDVDLDPVLFKTWPLSRFCNSVEELEKMYMKEFKVKSSITKEISTVTKKSNLIILEATWKYEPNIDTDKVDEILGGIIAELELFSHLS</sequence>
<comment type="caution">
    <text evidence="1">The sequence shown here is derived from an EMBL/GenBank/DDBJ whole genome shotgun (WGS) entry which is preliminary data.</text>
</comment>
<keyword evidence="2" id="KW-1185">Reference proteome</keyword>
<protein>
    <recommendedName>
        <fullName evidence="3">Cyclin-dependent kinase 2-interacting protein</fullName>
    </recommendedName>
</protein>
<dbReference type="EMBL" id="JAFNEN010000206">
    <property type="protein sequence ID" value="KAG8189727.1"/>
    <property type="molecule type" value="Genomic_DNA"/>
</dbReference>
<evidence type="ECO:0008006" key="3">
    <source>
        <dbReference type="Google" id="ProtNLM"/>
    </source>
</evidence>
<organism evidence="1 2">
    <name type="scientific">Oedothorax gibbosus</name>
    <dbReference type="NCBI Taxonomy" id="931172"/>
    <lineage>
        <taxon>Eukaryota</taxon>
        <taxon>Metazoa</taxon>
        <taxon>Ecdysozoa</taxon>
        <taxon>Arthropoda</taxon>
        <taxon>Chelicerata</taxon>
        <taxon>Arachnida</taxon>
        <taxon>Araneae</taxon>
        <taxon>Araneomorphae</taxon>
        <taxon>Entelegynae</taxon>
        <taxon>Araneoidea</taxon>
        <taxon>Linyphiidae</taxon>
        <taxon>Erigoninae</taxon>
        <taxon>Oedothorax</taxon>
    </lineage>
</organism>
<evidence type="ECO:0000313" key="2">
    <source>
        <dbReference type="Proteomes" id="UP000827092"/>
    </source>
</evidence>
<dbReference type="PANTHER" id="PTHR15827:SF2">
    <property type="entry name" value="CYCLIN-DEPENDENT KINASE 2-INTERACTING PROTEIN"/>
    <property type="match status" value="1"/>
</dbReference>
<accession>A0AAV6UZQ6</accession>
<name>A0AAV6UZQ6_9ARAC</name>